<dbReference type="Proteomes" id="UP000054018">
    <property type="component" value="Unassembled WGS sequence"/>
</dbReference>
<accession>A0A0C9ZBI8</accession>
<proteinExistence type="predicted"/>
<gene>
    <name evidence="1" type="ORF">PISMIDRAFT_229947</name>
</gene>
<name>A0A0C9ZBI8_9AGAM</name>
<dbReference type="HOGENOM" id="CLU_2543423_0_0_1"/>
<dbReference type="EMBL" id="KN833833">
    <property type="protein sequence ID" value="KIK17288.1"/>
    <property type="molecule type" value="Genomic_DNA"/>
</dbReference>
<evidence type="ECO:0000313" key="1">
    <source>
        <dbReference type="EMBL" id="KIK17288.1"/>
    </source>
</evidence>
<keyword evidence="2" id="KW-1185">Reference proteome</keyword>
<reference evidence="1 2" key="1">
    <citation type="submission" date="2014-04" db="EMBL/GenBank/DDBJ databases">
        <authorList>
            <consortium name="DOE Joint Genome Institute"/>
            <person name="Kuo A."/>
            <person name="Kohler A."/>
            <person name="Costa M.D."/>
            <person name="Nagy L.G."/>
            <person name="Floudas D."/>
            <person name="Copeland A."/>
            <person name="Barry K.W."/>
            <person name="Cichocki N."/>
            <person name="Veneault-Fourrey C."/>
            <person name="LaButti K."/>
            <person name="Lindquist E.A."/>
            <person name="Lipzen A."/>
            <person name="Lundell T."/>
            <person name="Morin E."/>
            <person name="Murat C."/>
            <person name="Sun H."/>
            <person name="Tunlid A."/>
            <person name="Henrissat B."/>
            <person name="Grigoriev I.V."/>
            <person name="Hibbett D.S."/>
            <person name="Martin F."/>
            <person name="Nordberg H.P."/>
            <person name="Cantor M.N."/>
            <person name="Hua S.X."/>
        </authorList>
    </citation>
    <scope>NUCLEOTIDE SEQUENCE [LARGE SCALE GENOMIC DNA]</scope>
    <source>
        <strain evidence="1 2">441</strain>
    </source>
</reference>
<evidence type="ECO:0000313" key="2">
    <source>
        <dbReference type="Proteomes" id="UP000054018"/>
    </source>
</evidence>
<reference evidence="2" key="2">
    <citation type="submission" date="2015-01" db="EMBL/GenBank/DDBJ databases">
        <title>Evolutionary Origins and Diversification of the Mycorrhizal Mutualists.</title>
        <authorList>
            <consortium name="DOE Joint Genome Institute"/>
            <consortium name="Mycorrhizal Genomics Consortium"/>
            <person name="Kohler A."/>
            <person name="Kuo A."/>
            <person name="Nagy L.G."/>
            <person name="Floudas D."/>
            <person name="Copeland A."/>
            <person name="Barry K.W."/>
            <person name="Cichocki N."/>
            <person name="Veneault-Fourrey C."/>
            <person name="LaButti K."/>
            <person name="Lindquist E.A."/>
            <person name="Lipzen A."/>
            <person name="Lundell T."/>
            <person name="Morin E."/>
            <person name="Murat C."/>
            <person name="Riley R."/>
            <person name="Ohm R."/>
            <person name="Sun H."/>
            <person name="Tunlid A."/>
            <person name="Henrissat B."/>
            <person name="Grigoriev I.V."/>
            <person name="Hibbett D.S."/>
            <person name="Martin F."/>
        </authorList>
    </citation>
    <scope>NUCLEOTIDE SEQUENCE [LARGE SCALE GENOMIC DNA]</scope>
    <source>
        <strain evidence="2">441</strain>
    </source>
</reference>
<protein>
    <submittedName>
        <fullName evidence="1">Uncharacterized protein</fullName>
    </submittedName>
</protein>
<dbReference type="AlphaFoldDB" id="A0A0C9ZBI8"/>
<organism evidence="1 2">
    <name type="scientific">Pisolithus microcarpus 441</name>
    <dbReference type="NCBI Taxonomy" id="765257"/>
    <lineage>
        <taxon>Eukaryota</taxon>
        <taxon>Fungi</taxon>
        <taxon>Dikarya</taxon>
        <taxon>Basidiomycota</taxon>
        <taxon>Agaricomycotina</taxon>
        <taxon>Agaricomycetes</taxon>
        <taxon>Agaricomycetidae</taxon>
        <taxon>Boletales</taxon>
        <taxon>Sclerodermatineae</taxon>
        <taxon>Pisolithaceae</taxon>
        <taxon>Pisolithus</taxon>
    </lineage>
</organism>
<sequence length="83" mass="9537">MIFFDFLGLPEASWATVLKVAPDDHMTNTESWGKYFGTAKIVERWRWTYMGSHRQDITEIVVYGITFSFDQGTVPASWLSKVA</sequence>